<accession>A0AAF0Q942</accession>
<gene>
    <name evidence="2" type="ORF">MTR67_012047</name>
</gene>
<dbReference type="EMBL" id="CP133614">
    <property type="protein sequence ID" value="WMV18662.1"/>
    <property type="molecule type" value="Genomic_DNA"/>
</dbReference>
<evidence type="ECO:0000313" key="3">
    <source>
        <dbReference type="Proteomes" id="UP001234989"/>
    </source>
</evidence>
<feature type="region of interest" description="Disordered" evidence="1">
    <location>
        <begin position="224"/>
        <end position="244"/>
    </location>
</feature>
<sequence length="469" mass="53293">MNAKACLRPPGGRIRMQRQEGALGQNIWVRLPGTTEDDPHHWPWYGTLPIHFTKVEVCMVSALYVTLRWYLSVGDGMGRCPYIAQRYCLRVTRGGGPRQEGKGGDCALELLGLLHYSKSLDMNTRANRRIAEEEVDDWGVPPQGVHGGQAPLDGKNPPTLWGSKVDENSQNFINEMYKIVDAMGVTLWEKAELASYQLKQSWMIVVLSNVDYVKDMNTRANRRTAEEEVDDWGTPQGVHGGQAHLDGNNPPTLWGSKVDENPQNFINEMYKIVDALGVTLWEKAELASYQLKQSWMIVVFSNVDYVKVEVCKVSALCVILRWWLSVGDGMGRCPYIAQRFLRVEDEDLVRLPGTTVRVPEEDPHPWPWYGTLPIHCTKVLLKGYLRWRSKARRQSWMVVVLSNVDYVKVEVCMVSALCVTLRWCLSVGDGMGHCPYIAQRWAGVPRVEKKDVEIIPTSSTNIWRIEAEY</sequence>
<keyword evidence="3" id="KW-1185">Reference proteome</keyword>
<dbReference type="AlphaFoldDB" id="A0AAF0Q942"/>
<dbReference type="Proteomes" id="UP001234989">
    <property type="component" value="Chromosome 3"/>
</dbReference>
<name>A0AAF0Q942_SOLVR</name>
<organism evidence="2 3">
    <name type="scientific">Solanum verrucosum</name>
    <dbReference type="NCBI Taxonomy" id="315347"/>
    <lineage>
        <taxon>Eukaryota</taxon>
        <taxon>Viridiplantae</taxon>
        <taxon>Streptophyta</taxon>
        <taxon>Embryophyta</taxon>
        <taxon>Tracheophyta</taxon>
        <taxon>Spermatophyta</taxon>
        <taxon>Magnoliopsida</taxon>
        <taxon>eudicotyledons</taxon>
        <taxon>Gunneridae</taxon>
        <taxon>Pentapetalae</taxon>
        <taxon>asterids</taxon>
        <taxon>lamiids</taxon>
        <taxon>Solanales</taxon>
        <taxon>Solanaceae</taxon>
        <taxon>Solanoideae</taxon>
        <taxon>Solaneae</taxon>
        <taxon>Solanum</taxon>
    </lineage>
</organism>
<protein>
    <submittedName>
        <fullName evidence="2">Uncharacterized protein</fullName>
    </submittedName>
</protein>
<evidence type="ECO:0000313" key="2">
    <source>
        <dbReference type="EMBL" id="WMV18662.1"/>
    </source>
</evidence>
<proteinExistence type="predicted"/>
<evidence type="ECO:0000256" key="1">
    <source>
        <dbReference type="SAM" id="MobiDB-lite"/>
    </source>
</evidence>
<reference evidence="2" key="1">
    <citation type="submission" date="2023-08" db="EMBL/GenBank/DDBJ databases">
        <title>A de novo genome assembly of Solanum verrucosum Schlechtendal, a Mexican diploid species geographically isolated from the other diploid A-genome species in potato relatives.</title>
        <authorList>
            <person name="Hosaka K."/>
        </authorList>
    </citation>
    <scope>NUCLEOTIDE SEQUENCE</scope>
    <source>
        <tissue evidence="2">Young leaves</tissue>
    </source>
</reference>